<dbReference type="InterPro" id="IPR037523">
    <property type="entry name" value="VOC_core"/>
</dbReference>
<dbReference type="SUPFAM" id="SSF54593">
    <property type="entry name" value="Glyoxalase/Bleomycin resistance protein/Dihydroxybiphenyl dioxygenase"/>
    <property type="match status" value="1"/>
</dbReference>
<protein>
    <submittedName>
        <fullName evidence="2">VOC family protein</fullName>
    </submittedName>
</protein>
<dbReference type="InterPro" id="IPR029068">
    <property type="entry name" value="Glyas_Bleomycin-R_OHBP_Dase"/>
</dbReference>
<keyword evidence="3" id="KW-1185">Reference proteome</keyword>
<evidence type="ECO:0000259" key="1">
    <source>
        <dbReference type="PROSITE" id="PS51819"/>
    </source>
</evidence>
<comment type="caution">
    <text evidence="2">The sequence shown here is derived from an EMBL/GenBank/DDBJ whole genome shotgun (WGS) entry which is preliminary data.</text>
</comment>
<name>A0ABS7GB62_9BACT</name>
<dbReference type="EMBL" id="JAICCF010000002">
    <property type="protein sequence ID" value="MBW8684912.1"/>
    <property type="molecule type" value="Genomic_DNA"/>
</dbReference>
<gene>
    <name evidence="2" type="ORF">K1Y79_11270</name>
</gene>
<dbReference type="Proteomes" id="UP000812961">
    <property type="component" value="Unassembled WGS sequence"/>
</dbReference>
<reference evidence="2 3" key="1">
    <citation type="submission" date="2021-08" db="EMBL/GenBank/DDBJ databases">
        <title>The genome sequence of Chitinophaga sp. B61.</title>
        <authorList>
            <person name="Zhang X."/>
        </authorList>
    </citation>
    <scope>NUCLEOTIDE SEQUENCE [LARGE SCALE GENOMIC DNA]</scope>
    <source>
        <strain evidence="2 3">B61</strain>
    </source>
</reference>
<evidence type="ECO:0000313" key="2">
    <source>
        <dbReference type="EMBL" id="MBW8684912.1"/>
    </source>
</evidence>
<dbReference type="InterPro" id="IPR004360">
    <property type="entry name" value="Glyas_Fos-R_dOase_dom"/>
</dbReference>
<evidence type="ECO:0000313" key="3">
    <source>
        <dbReference type="Proteomes" id="UP000812961"/>
    </source>
</evidence>
<sequence length="119" mass="13443">MTQLNLVVIRTNRQDDQVRFYTTLGLTFNHHRHGNGPYHYSAIIGGLTFEIYPLPATEHEPDTTTRLGFTIESLNATLQCLEEMGIETVQAPASTEWGYAAVVKDPDGRRVELIEKLIK</sequence>
<proteinExistence type="predicted"/>
<dbReference type="Pfam" id="PF00903">
    <property type="entry name" value="Glyoxalase"/>
    <property type="match status" value="1"/>
</dbReference>
<dbReference type="RefSeq" id="WP_220250116.1">
    <property type="nucleotide sequence ID" value="NZ_JAICCF010000002.1"/>
</dbReference>
<feature type="domain" description="VOC" evidence="1">
    <location>
        <begin position="3"/>
        <end position="116"/>
    </location>
</feature>
<organism evidence="2 3">
    <name type="scientific">Chitinophaga rhizophila</name>
    <dbReference type="NCBI Taxonomy" id="2866212"/>
    <lineage>
        <taxon>Bacteria</taxon>
        <taxon>Pseudomonadati</taxon>
        <taxon>Bacteroidota</taxon>
        <taxon>Chitinophagia</taxon>
        <taxon>Chitinophagales</taxon>
        <taxon>Chitinophagaceae</taxon>
        <taxon>Chitinophaga</taxon>
    </lineage>
</organism>
<dbReference type="Gene3D" id="3.10.180.10">
    <property type="entry name" value="2,3-Dihydroxybiphenyl 1,2-Dioxygenase, domain 1"/>
    <property type="match status" value="1"/>
</dbReference>
<dbReference type="PROSITE" id="PS51819">
    <property type="entry name" value="VOC"/>
    <property type="match status" value="1"/>
</dbReference>
<accession>A0ABS7GB62</accession>